<protein>
    <submittedName>
        <fullName evidence="1">Uncharacterized protein</fullName>
    </submittedName>
</protein>
<dbReference type="EMBL" id="HF935578">
    <property type="protein sequence ID" value="CCX10968.1"/>
    <property type="molecule type" value="Genomic_DNA"/>
</dbReference>
<organism evidence="1 2">
    <name type="scientific">Pyronema omphalodes (strain CBS 100304)</name>
    <name type="common">Pyronema confluens</name>
    <dbReference type="NCBI Taxonomy" id="1076935"/>
    <lineage>
        <taxon>Eukaryota</taxon>
        <taxon>Fungi</taxon>
        <taxon>Dikarya</taxon>
        <taxon>Ascomycota</taxon>
        <taxon>Pezizomycotina</taxon>
        <taxon>Pezizomycetes</taxon>
        <taxon>Pezizales</taxon>
        <taxon>Pyronemataceae</taxon>
        <taxon>Pyronema</taxon>
    </lineage>
</organism>
<dbReference type="Proteomes" id="UP000018144">
    <property type="component" value="Unassembled WGS sequence"/>
</dbReference>
<proteinExistence type="predicted"/>
<name>U4LAV3_PYROM</name>
<sequence>MPIPLYVNQASAAASAAAPVFQLQQVPQHPGYHLALHNAGQAQLVPADAALQAAMVAQAPPAMPAQVPAQVAAVVPPFAVSIAAAPMPVQIQAPPVQVALADHKYLVYRFAPTEEHPFHHWKYFPQETSQDQLPDIRIARPLYIWSSNTGEYTPVQVIMSQWA</sequence>
<gene>
    <name evidence="1" type="ORF">PCON_10562</name>
</gene>
<dbReference type="OrthoDB" id="10436499at2759"/>
<dbReference type="AlphaFoldDB" id="U4LAV3"/>
<evidence type="ECO:0000313" key="2">
    <source>
        <dbReference type="Proteomes" id="UP000018144"/>
    </source>
</evidence>
<evidence type="ECO:0000313" key="1">
    <source>
        <dbReference type="EMBL" id="CCX10968.1"/>
    </source>
</evidence>
<keyword evidence="2" id="KW-1185">Reference proteome</keyword>
<reference evidence="1 2" key="1">
    <citation type="journal article" date="2013" name="PLoS Genet.">
        <title>The genome and development-dependent transcriptomes of Pyronema confluens: a window into fungal evolution.</title>
        <authorList>
            <person name="Traeger S."/>
            <person name="Altegoer F."/>
            <person name="Freitag M."/>
            <person name="Gabaldon T."/>
            <person name="Kempken F."/>
            <person name="Kumar A."/>
            <person name="Marcet-Houben M."/>
            <person name="Poggeler S."/>
            <person name="Stajich J.E."/>
            <person name="Nowrousian M."/>
        </authorList>
    </citation>
    <scope>NUCLEOTIDE SEQUENCE [LARGE SCALE GENOMIC DNA]</scope>
    <source>
        <strain evidence="2">CBS 100304</strain>
        <tissue evidence="1">Vegetative mycelium</tissue>
    </source>
</reference>
<accession>U4LAV3</accession>